<feature type="region of interest" description="Disordered" evidence="1">
    <location>
        <begin position="525"/>
        <end position="584"/>
    </location>
</feature>
<dbReference type="PANTHER" id="PTHR21616">
    <property type="entry name" value="CENTROSOME SPINDLE POLE ASSOCIATED PROTEIN"/>
    <property type="match status" value="1"/>
</dbReference>
<feature type="region of interest" description="Disordered" evidence="1">
    <location>
        <begin position="418"/>
        <end position="486"/>
    </location>
</feature>
<evidence type="ECO:0000313" key="2">
    <source>
        <dbReference type="EMBL" id="KAJ1521494.1"/>
    </source>
</evidence>
<feature type="compositionally biased region" description="Basic residues" evidence="1">
    <location>
        <begin position="535"/>
        <end position="557"/>
    </location>
</feature>
<dbReference type="Proteomes" id="UP001075354">
    <property type="component" value="Chromosome 13"/>
</dbReference>
<dbReference type="GO" id="GO:0005813">
    <property type="term" value="C:centrosome"/>
    <property type="evidence" value="ECO:0007669"/>
    <property type="project" value="InterPro"/>
</dbReference>
<feature type="region of interest" description="Disordered" evidence="1">
    <location>
        <begin position="68"/>
        <end position="91"/>
    </location>
</feature>
<dbReference type="PANTHER" id="PTHR21616:SF2">
    <property type="entry name" value="CENTROSOME AND SPINDLE POLE-ASSOCIATED PROTEIN 1"/>
    <property type="match status" value="1"/>
</dbReference>
<reference evidence="2" key="1">
    <citation type="submission" date="2022-12" db="EMBL/GenBank/DDBJ databases">
        <title>Chromosome-level genome assembly of the bean flower thrips Megalurothrips usitatus.</title>
        <authorList>
            <person name="Ma L."/>
            <person name="Liu Q."/>
            <person name="Li H."/>
            <person name="Cai W."/>
        </authorList>
    </citation>
    <scope>NUCLEOTIDE SEQUENCE</scope>
    <source>
        <strain evidence="2">Cailab_2022a</strain>
    </source>
</reference>
<accession>A0AAV7XA50</accession>
<dbReference type="InterPro" id="IPR026708">
    <property type="entry name" value="CSPP1"/>
</dbReference>
<gene>
    <name evidence="2" type="ORF">ONE63_003159</name>
</gene>
<feature type="region of interest" description="Disordered" evidence="1">
    <location>
        <begin position="219"/>
        <end position="260"/>
    </location>
</feature>
<protein>
    <submittedName>
        <fullName evidence="2">Uncharacterized protein</fullName>
    </submittedName>
</protein>
<dbReference type="GO" id="GO:0032467">
    <property type="term" value="P:positive regulation of cytokinesis"/>
    <property type="evidence" value="ECO:0007669"/>
    <property type="project" value="InterPro"/>
</dbReference>
<proteinExistence type="predicted"/>
<feature type="compositionally biased region" description="Polar residues" evidence="1">
    <location>
        <begin position="242"/>
        <end position="255"/>
    </location>
</feature>
<feature type="compositionally biased region" description="Polar residues" evidence="1">
    <location>
        <begin position="68"/>
        <end position="87"/>
    </location>
</feature>
<name>A0AAV7XA50_9NEOP</name>
<dbReference type="EMBL" id="JAPTSV010000013">
    <property type="protein sequence ID" value="KAJ1521494.1"/>
    <property type="molecule type" value="Genomic_DNA"/>
</dbReference>
<keyword evidence="3" id="KW-1185">Reference proteome</keyword>
<feature type="compositionally biased region" description="Polar residues" evidence="1">
    <location>
        <begin position="649"/>
        <end position="666"/>
    </location>
</feature>
<feature type="compositionally biased region" description="Polar residues" evidence="1">
    <location>
        <begin position="572"/>
        <end position="581"/>
    </location>
</feature>
<comment type="caution">
    <text evidence="2">The sequence shown here is derived from an EMBL/GenBank/DDBJ whole genome shotgun (WGS) entry which is preliminary data.</text>
</comment>
<feature type="compositionally biased region" description="Basic and acidic residues" evidence="1">
    <location>
        <begin position="418"/>
        <end position="428"/>
    </location>
</feature>
<feature type="region of interest" description="Disordered" evidence="1">
    <location>
        <begin position="640"/>
        <end position="666"/>
    </location>
</feature>
<dbReference type="AlphaFoldDB" id="A0AAV7XA50"/>
<dbReference type="GO" id="GO:0005874">
    <property type="term" value="C:microtubule"/>
    <property type="evidence" value="ECO:0007669"/>
    <property type="project" value="InterPro"/>
</dbReference>
<organism evidence="2 3">
    <name type="scientific">Megalurothrips usitatus</name>
    <name type="common">bean blossom thrips</name>
    <dbReference type="NCBI Taxonomy" id="439358"/>
    <lineage>
        <taxon>Eukaryota</taxon>
        <taxon>Metazoa</taxon>
        <taxon>Ecdysozoa</taxon>
        <taxon>Arthropoda</taxon>
        <taxon>Hexapoda</taxon>
        <taxon>Insecta</taxon>
        <taxon>Pterygota</taxon>
        <taxon>Neoptera</taxon>
        <taxon>Paraneoptera</taxon>
        <taxon>Thysanoptera</taxon>
        <taxon>Terebrantia</taxon>
        <taxon>Thripoidea</taxon>
        <taxon>Thripidae</taxon>
        <taxon>Megalurothrips</taxon>
    </lineage>
</organism>
<evidence type="ECO:0000256" key="1">
    <source>
        <dbReference type="SAM" id="MobiDB-lite"/>
    </source>
</evidence>
<sequence length="666" mass="75565">MQDFGLSKSGIENGVGSHSIDAAEVSDVSDALCQRISDLTAFKNQVEFSSGHKDYADQVPDVSFPVNQRQLNGGSNENVISTSPPQKLSSSLLNLSPKECEQESRAEFFNSESKKIDSRSYQRDSKIHQGKNSFHSREEEVERLQNKLSAAPFWDGFGRSATAKRWSAEATETMVRVGEFSPANPDLQAPGKALLGLGEYEERRRQLLDKKKQEYKDYLAQPRNRLQRTDHLDQPLGRSGLDGSSQLLYLPSNSGDTDRLSNAVDAATQTDSWLIENSHKEAPGHVGQSTLSVVDSSLQPLSPREKLNMELRHHCAPCFVPRPHASQTTEQLPDARLRQLQLQEELRLQIEEKRRLEVERREQEKKEEEALQRRVAEQQARLQAEYERDEKLRREREIQKQQQIEDFQKRQEELRAESEALKQEERRQKLGAPDPYCLRHSSEGAKGAVNAHLAPPSEPAPVSILRGSSPPLRSPRRTMARPLSPPSPRALIRVSFSPFAAIWLFQVLEGPTLPKQGARLEDSLPIPLMPVAHPRSTRRSPHVSPRRSPRTSPHRSPSRFVTEPFPAPAHTVSPSHHQNAVSREPSEAMRNLEERWKVPAVQKNVCTRGTSNVQDGTGNVLTQLGAFRRQLQMEHMRMEEKVRERHQPRSYQQNAYQQNISPTHYT</sequence>
<dbReference type="GO" id="GO:0000922">
    <property type="term" value="C:spindle pole"/>
    <property type="evidence" value="ECO:0007669"/>
    <property type="project" value="InterPro"/>
</dbReference>
<evidence type="ECO:0000313" key="3">
    <source>
        <dbReference type="Proteomes" id="UP001075354"/>
    </source>
</evidence>